<feature type="compositionally biased region" description="Basic and acidic residues" evidence="1">
    <location>
        <begin position="375"/>
        <end position="387"/>
    </location>
</feature>
<feature type="compositionally biased region" description="Acidic residues" evidence="1">
    <location>
        <begin position="388"/>
        <end position="403"/>
    </location>
</feature>
<evidence type="ECO:0000256" key="1">
    <source>
        <dbReference type="SAM" id="MobiDB-lite"/>
    </source>
</evidence>
<name>A0A4S4L8F5_9AGAM</name>
<proteinExistence type="predicted"/>
<feature type="compositionally biased region" description="Basic and acidic residues" evidence="1">
    <location>
        <begin position="405"/>
        <end position="419"/>
    </location>
</feature>
<feature type="compositionally biased region" description="Acidic residues" evidence="1">
    <location>
        <begin position="43"/>
        <end position="56"/>
    </location>
</feature>
<sequence>MPSSESDNPEVPNDERGSSPLRRTLLNVLSLGLKKKKKHAREEEEDEEGESEENEESLQARLEREHNHWRIYKAILNKIPTFQSHLQAFEKRPEDLEELAKIMNKAHSGARGEDIGSLQDSILELTARIIGAPSLTPIISPSSSKADTRGFKHPQLAVLLMPADLLMEVLQKLLDGQIQVTAADLPTFLYEGEDFDPNDPEKGLLRGELVVRVWQHIFQSLSAGLKHNVGNKSTRTKAGQAKLNDLVEVTPRTIAYAALMTHWALCSSDDWRIEDTEFMREDFFKIIVDLFAQNPDSEWHKSTLQWWNKQVGLGKSTGQQSSSGSAMPKTTLLSTIQARRSQQDREREDSEPEEEGEPEQPSKESEDGPIEVEEEERKQEREQVQHEEEWESEEMQREDEWESEGMQREDEWEEHDVVPRRHHHRAQRSPSLTPISPTPSPPHCQRVHPHAPVVGTPPPARTSNGARSRLQIPDQGSNPRPVQEQPSKKRKLIKYSTSSHVVRARI</sequence>
<dbReference type="EMBL" id="SGPL01000793">
    <property type="protein sequence ID" value="THH07281.1"/>
    <property type="molecule type" value="Genomic_DNA"/>
</dbReference>
<keyword evidence="3" id="KW-1185">Reference proteome</keyword>
<accession>A0A4S4L8F5</accession>
<protein>
    <submittedName>
        <fullName evidence="2">Uncharacterized protein</fullName>
    </submittedName>
</protein>
<feature type="region of interest" description="Disordered" evidence="1">
    <location>
        <begin position="1"/>
        <end position="61"/>
    </location>
</feature>
<gene>
    <name evidence="2" type="ORF">EW146_g9367</name>
</gene>
<feature type="non-terminal residue" evidence="2">
    <location>
        <position position="506"/>
    </location>
</feature>
<dbReference type="OrthoDB" id="3220614at2759"/>
<dbReference type="Proteomes" id="UP000310158">
    <property type="component" value="Unassembled WGS sequence"/>
</dbReference>
<dbReference type="InterPro" id="IPR046521">
    <property type="entry name" value="DUF6698"/>
</dbReference>
<comment type="caution">
    <text evidence="2">The sequence shown here is derived from an EMBL/GenBank/DDBJ whole genome shotgun (WGS) entry which is preliminary data.</text>
</comment>
<reference evidence="2 3" key="1">
    <citation type="submission" date="2019-02" db="EMBL/GenBank/DDBJ databases">
        <title>Genome sequencing of the rare red list fungi Bondarzewia mesenterica.</title>
        <authorList>
            <person name="Buettner E."/>
            <person name="Kellner H."/>
        </authorList>
    </citation>
    <scope>NUCLEOTIDE SEQUENCE [LARGE SCALE GENOMIC DNA]</scope>
    <source>
        <strain evidence="2 3">DSM 108281</strain>
    </source>
</reference>
<evidence type="ECO:0000313" key="3">
    <source>
        <dbReference type="Proteomes" id="UP000310158"/>
    </source>
</evidence>
<dbReference type="Pfam" id="PF20414">
    <property type="entry name" value="DUF6698"/>
    <property type="match status" value="1"/>
</dbReference>
<feature type="compositionally biased region" description="Acidic residues" evidence="1">
    <location>
        <begin position="349"/>
        <end position="358"/>
    </location>
</feature>
<evidence type="ECO:0000313" key="2">
    <source>
        <dbReference type="EMBL" id="THH07281.1"/>
    </source>
</evidence>
<dbReference type="AlphaFoldDB" id="A0A4S4L8F5"/>
<organism evidence="2 3">
    <name type="scientific">Bondarzewia mesenterica</name>
    <dbReference type="NCBI Taxonomy" id="1095465"/>
    <lineage>
        <taxon>Eukaryota</taxon>
        <taxon>Fungi</taxon>
        <taxon>Dikarya</taxon>
        <taxon>Basidiomycota</taxon>
        <taxon>Agaricomycotina</taxon>
        <taxon>Agaricomycetes</taxon>
        <taxon>Russulales</taxon>
        <taxon>Bondarzewiaceae</taxon>
        <taxon>Bondarzewia</taxon>
    </lineage>
</organism>
<feature type="region of interest" description="Disordered" evidence="1">
    <location>
        <begin position="336"/>
        <end position="506"/>
    </location>
</feature>